<feature type="transmembrane region" description="Helical" evidence="1">
    <location>
        <begin position="144"/>
        <end position="164"/>
    </location>
</feature>
<evidence type="ECO:0008006" key="4">
    <source>
        <dbReference type="Google" id="ProtNLM"/>
    </source>
</evidence>
<dbReference type="Pfam" id="PF11158">
    <property type="entry name" value="DUF2938"/>
    <property type="match status" value="1"/>
</dbReference>
<feature type="transmembrane region" description="Helical" evidence="1">
    <location>
        <begin position="71"/>
        <end position="90"/>
    </location>
</feature>
<keyword evidence="1" id="KW-0472">Membrane</keyword>
<dbReference type="InterPro" id="IPR021329">
    <property type="entry name" value="DUF2938"/>
</dbReference>
<evidence type="ECO:0000313" key="2">
    <source>
        <dbReference type="EMBL" id="TWI00959.1"/>
    </source>
</evidence>
<reference evidence="2 3" key="1">
    <citation type="journal article" date="2015" name="Stand. Genomic Sci.">
        <title>Genomic Encyclopedia of Bacterial and Archaeal Type Strains, Phase III: the genomes of soil and plant-associated and newly described type strains.</title>
        <authorList>
            <person name="Whitman W.B."/>
            <person name="Woyke T."/>
            <person name="Klenk H.P."/>
            <person name="Zhou Y."/>
            <person name="Lilburn T.G."/>
            <person name="Beck B.J."/>
            <person name="De Vos P."/>
            <person name="Vandamme P."/>
            <person name="Eisen J.A."/>
            <person name="Garrity G."/>
            <person name="Hugenholtz P."/>
            <person name="Kyrpides N.C."/>
        </authorList>
    </citation>
    <scope>NUCLEOTIDE SEQUENCE [LARGE SCALE GENOMIC DNA]</scope>
    <source>
        <strain evidence="2 3">CGMCC 1.10821</strain>
    </source>
</reference>
<evidence type="ECO:0000313" key="3">
    <source>
        <dbReference type="Proteomes" id="UP000315167"/>
    </source>
</evidence>
<dbReference type="Proteomes" id="UP000315167">
    <property type="component" value="Unassembled WGS sequence"/>
</dbReference>
<accession>A0A562KZV7</accession>
<feature type="transmembrane region" description="Helical" evidence="1">
    <location>
        <begin position="102"/>
        <end position="124"/>
    </location>
</feature>
<keyword evidence="3" id="KW-1185">Reference proteome</keyword>
<evidence type="ECO:0000256" key="1">
    <source>
        <dbReference type="SAM" id="Phobius"/>
    </source>
</evidence>
<keyword evidence="1" id="KW-1133">Transmembrane helix</keyword>
<proteinExistence type="predicted"/>
<organism evidence="2 3">
    <name type="scientific">Luteimonas cucumeris</name>
    <dbReference type="NCBI Taxonomy" id="985012"/>
    <lineage>
        <taxon>Bacteria</taxon>
        <taxon>Pseudomonadati</taxon>
        <taxon>Pseudomonadota</taxon>
        <taxon>Gammaproteobacteria</taxon>
        <taxon>Lysobacterales</taxon>
        <taxon>Lysobacteraceae</taxon>
        <taxon>Luteimonas</taxon>
    </lineage>
</organism>
<dbReference type="OrthoDB" id="9812539at2"/>
<protein>
    <recommendedName>
        <fullName evidence="4">DUF2938 family protein</fullName>
    </recommendedName>
</protein>
<sequence>MTAIPEPVAAFLFIGIGATIVLDLWSVVLTRGFGVPTANWALVGRWLAHIPRGRFLHEPIAATPAVRGERLLGWTFHYAVGIAFAALLLTTQGADWLRHPTLLPALCVGLLTVVFPFFVMQPGMGAGIAASRTPNPTQSRLRSLTAHAVFGVGLYLSAWLWVLVMAPVGQGQS</sequence>
<dbReference type="AlphaFoldDB" id="A0A562KZV7"/>
<dbReference type="RefSeq" id="WP_144900073.1">
    <property type="nucleotide sequence ID" value="NZ_VLKN01000006.1"/>
</dbReference>
<comment type="caution">
    <text evidence="2">The sequence shown here is derived from an EMBL/GenBank/DDBJ whole genome shotgun (WGS) entry which is preliminary data.</text>
</comment>
<dbReference type="EMBL" id="VLKN01000006">
    <property type="protein sequence ID" value="TWI00959.1"/>
    <property type="molecule type" value="Genomic_DNA"/>
</dbReference>
<gene>
    <name evidence="2" type="ORF">IP90_02581</name>
</gene>
<keyword evidence="1" id="KW-0812">Transmembrane</keyword>
<name>A0A562KZV7_9GAMM</name>
<feature type="transmembrane region" description="Helical" evidence="1">
    <location>
        <begin position="7"/>
        <end position="28"/>
    </location>
</feature>